<dbReference type="SMART" id="SM00903">
    <property type="entry name" value="Flavin_Reduct"/>
    <property type="match status" value="1"/>
</dbReference>
<name>A0ABP9SIY3_9ACTN</name>
<reference evidence="4" key="1">
    <citation type="journal article" date="2019" name="Int. J. Syst. Evol. Microbiol.">
        <title>The Global Catalogue of Microorganisms (GCM) 10K type strain sequencing project: providing services to taxonomists for standard genome sequencing and annotation.</title>
        <authorList>
            <consortium name="The Broad Institute Genomics Platform"/>
            <consortium name="The Broad Institute Genome Sequencing Center for Infectious Disease"/>
            <person name="Wu L."/>
            <person name="Ma J."/>
        </authorList>
    </citation>
    <scope>NUCLEOTIDE SEQUENCE [LARGE SCALE GENOMIC DNA]</scope>
    <source>
        <strain evidence="4">JCM 18304</strain>
    </source>
</reference>
<feature type="domain" description="Flavin reductase like" evidence="2">
    <location>
        <begin position="19"/>
        <end position="160"/>
    </location>
</feature>
<dbReference type="SUPFAM" id="SSF50475">
    <property type="entry name" value="FMN-binding split barrel"/>
    <property type="match status" value="1"/>
</dbReference>
<evidence type="ECO:0000259" key="2">
    <source>
        <dbReference type="SMART" id="SM00903"/>
    </source>
</evidence>
<dbReference type="Gene3D" id="2.30.110.10">
    <property type="entry name" value="Electron Transport, Fmn-binding Protein, Chain A"/>
    <property type="match status" value="1"/>
</dbReference>
<dbReference type="InterPro" id="IPR012349">
    <property type="entry name" value="Split_barrel_FMN-bd"/>
</dbReference>
<dbReference type="InterPro" id="IPR050268">
    <property type="entry name" value="NADH-dep_flavin_reductase"/>
</dbReference>
<organism evidence="3 4">
    <name type="scientific">Rugosimonospora acidiphila</name>
    <dbReference type="NCBI Taxonomy" id="556531"/>
    <lineage>
        <taxon>Bacteria</taxon>
        <taxon>Bacillati</taxon>
        <taxon>Actinomycetota</taxon>
        <taxon>Actinomycetes</taxon>
        <taxon>Micromonosporales</taxon>
        <taxon>Micromonosporaceae</taxon>
        <taxon>Rugosimonospora</taxon>
    </lineage>
</organism>
<gene>
    <name evidence="3" type="ORF">GCM10023322_63430</name>
</gene>
<evidence type="ECO:0000256" key="1">
    <source>
        <dbReference type="ARBA" id="ARBA00023002"/>
    </source>
</evidence>
<evidence type="ECO:0000313" key="4">
    <source>
        <dbReference type="Proteomes" id="UP001501570"/>
    </source>
</evidence>
<dbReference type="Proteomes" id="UP001501570">
    <property type="component" value="Unassembled WGS sequence"/>
</dbReference>
<keyword evidence="4" id="KW-1185">Reference proteome</keyword>
<dbReference type="PANTHER" id="PTHR30466:SF1">
    <property type="entry name" value="FMN REDUCTASE (NADH) RUTF"/>
    <property type="match status" value="1"/>
</dbReference>
<accession>A0ABP9SIY3</accession>
<dbReference type="Pfam" id="PF01613">
    <property type="entry name" value="Flavin_Reduct"/>
    <property type="match status" value="1"/>
</dbReference>
<dbReference type="RefSeq" id="WP_345635851.1">
    <property type="nucleotide sequence ID" value="NZ_BAABJQ010000025.1"/>
</dbReference>
<keyword evidence="1" id="KW-0560">Oxidoreductase</keyword>
<protein>
    <submittedName>
        <fullName evidence="3">Flavin reductase family protein</fullName>
    </submittedName>
</protein>
<proteinExistence type="predicted"/>
<dbReference type="InterPro" id="IPR002563">
    <property type="entry name" value="Flavin_Rdtase-like_dom"/>
</dbReference>
<dbReference type="PANTHER" id="PTHR30466">
    <property type="entry name" value="FLAVIN REDUCTASE"/>
    <property type="match status" value="1"/>
</dbReference>
<sequence>MSDPAPDPMVDESDFLAVMAEVCTPVTVVTSLDDALPYGTTVSAFASLSLRPPMVLVALERSSTLLAKLRRTRRFGVNILGSNQDAVARRFASKGIDKFHGIAWTESDGLPRLRDATGWIACRVQSFFEGGDHMLVTGVVERAVATPGAPLAYHRRTFGTHSEIAVSPR</sequence>
<evidence type="ECO:0000313" key="3">
    <source>
        <dbReference type="EMBL" id="GAA5195849.1"/>
    </source>
</evidence>
<dbReference type="EMBL" id="BAABJQ010000025">
    <property type="protein sequence ID" value="GAA5195849.1"/>
    <property type="molecule type" value="Genomic_DNA"/>
</dbReference>
<comment type="caution">
    <text evidence="3">The sequence shown here is derived from an EMBL/GenBank/DDBJ whole genome shotgun (WGS) entry which is preliminary data.</text>
</comment>